<dbReference type="InParanoid" id="D8LNC8"/>
<keyword evidence="1" id="KW-0812">Transmembrane</keyword>
<protein>
    <submittedName>
        <fullName evidence="2">Uncharacterized protein</fullName>
    </submittedName>
</protein>
<dbReference type="AlphaFoldDB" id="D8LNC8"/>
<gene>
    <name evidence="2" type="ORF">Esi_0044_0061</name>
</gene>
<sequence length="74" mass="8155">MSSDDGNCGSEDGEECTGEQVMFLVIFCWMMVGLAVNWGLMIVSGPNDLPDVYGCNGILRADRDPGCFFFFFKV</sequence>
<keyword evidence="1" id="KW-0472">Membrane</keyword>
<evidence type="ECO:0000256" key="1">
    <source>
        <dbReference type="SAM" id="Phobius"/>
    </source>
</evidence>
<keyword evidence="3" id="KW-1185">Reference proteome</keyword>
<keyword evidence="1" id="KW-1133">Transmembrane helix</keyword>
<organism evidence="2 3">
    <name type="scientific">Ectocarpus siliculosus</name>
    <name type="common">Brown alga</name>
    <name type="synonym">Conferva siliculosa</name>
    <dbReference type="NCBI Taxonomy" id="2880"/>
    <lineage>
        <taxon>Eukaryota</taxon>
        <taxon>Sar</taxon>
        <taxon>Stramenopiles</taxon>
        <taxon>Ochrophyta</taxon>
        <taxon>PX clade</taxon>
        <taxon>Phaeophyceae</taxon>
        <taxon>Ectocarpales</taxon>
        <taxon>Ectocarpaceae</taxon>
        <taxon>Ectocarpus</taxon>
    </lineage>
</organism>
<proteinExistence type="predicted"/>
<dbReference type="Proteomes" id="UP000002630">
    <property type="component" value="Linkage Group LG22"/>
</dbReference>
<feature type="transmembrane region" description="Helical" evidence="1">
    <location>
        <begin position="20"/>
        <end position="40"/>
    </location>
</feature>
<evidence type="ECO:0000313" key="2">
    <source>
        <dbReference type="EMBL" id="CBN77285.1"/>
    </source>
</evidence>
<evidence type="ECO:0000313" key="3">
    <source>
        <dbReference type="Proteomes" id="UP000002630"/>
    </source>
</evidence>
<name>D8LNC8_ECTSI</name>
<dbReference type="EMBL" id="FN648641">
    <property type="protein sequence ID" value="CBN77285.1"/>
    <property type="molecule type" value="Genomic_DNA"/>
</dbReference>
<accession>D8LNC8</accession>
<reference evidence="2 3" key="1">
    <citation type="journal article" date="2010" name="Nature">
        <title>The Ectocarpus genome and the independent evolution of multicellularity in brown algae.</title>
        <authorList>
            <person name="Cock J.M."/>
            <person name="Sterck L."/>
            <person name="Rouze P."/>
            <person name="Scornet D."/>
            <person name="Allen A.E."/>
            <person name="Amoutzias G."/>
            <person name="Anthouard V."/>
            <person name="Artiguenave F."/>
            <person name="Aury J.M."/>
            <person name="Badger J.H."/>
            <person name="Beszteri B."/>
            <person name="Billiau K."/>
            <person name="Bonnet E."/>
            <person name="Bothwell J.H."/>
            <person name="Bowler C."/>
            <person name="Boyen C."/>
            <person name="Brownlee C."/>
            <person name="Carrano C.J."/>
            <person name="Charrier B."/>
            <person name="Cho G.Y."/>
            <person name="Coelho S.M."/>
            <person name="Collen J."/>
            <person name="Corre E."/>
            <person name="Da Silva C."/>
            <person name="Delage L."/>
            <person name="Delaroque N."/>
            <person name="Dittami S.M."/>
            <person name="Doulbeau S."/>
            <person name="Elias M."/>
            <person name="Farnham G."/>
            <person name="Gachon C.M."/>
            <person name="Gschloessl B."/>
            <person name="Heesch S."/>
            <person name="Jabbari K."/>
            <person name="Jubin C."/>
            <person name="Kawai H."/>
            <person name="Kimura K."/>
            <person name="Kloareg B."/>
            <person name="Kupper F.C."/>
            <person name="Lang D."/>
            <person name="Le Bail A."/>
            <person name="Leblanc C."/>
            <person name="Lerouge P."/>
            <person name="Lohr M."/>
            <person name="Lopez P.J."/>
            <person name="Martens C."/>
            <person name="Maumus F."/>
            <person name="Michel G."/>
            <person name="Miranda-Saavedra D."/>
            <person name="Morales J."/>
            <person name="Moreau H."/>
            <person name="Motomura T."/>
            <person name="Nagasato C."/>
            <person name="Napoli C.A."/>
            <person name="Nelson D.R."/>
            <person name="Nyvall-Collen P."/>
            <person name="Peters A.F."/>
            <person name="Pommier C."/>
            <person name="Potin P."/>
            <person name="Poulain J."/>
            <person name="Quesneville H."/>
            <person name="Read B."/>
            <person name="Rensing S.A."/>
            <person name="Ritter A."/>
            <person name="Rousvoal S."/>
            <person name="Samanta M."/>
            <person name="Samson G."/>
            <person name="Schroeder D.C."/>
            <person name="Segurens B."/>
            <person name="Strittmatter M."/>
            <person name="Tonon T."/>
            <person name="Tregear J.W."/>
            <person name="Valentin K."/>
            <person name="von Dassow P."/>
            <person name="Yamagishi T."/>
            <person name="Van de Peer Y."/>
            <person name="Wincker P."/>
        </authorList>
    </citation>
    <scope>NUCLEOTIDE SEQUENCE [LARGE SCALE GENOMIC DNA]</scope>
    <source>
        <strain evidence="3">Ec32 / CCAP1310/4</strain>
    </source>
</reference>
<dbReference type="EMBL" id="FN649747">
    <property type="protein sequence ID" value="CBN77285.1"/>
    <property type="molecule type" value="Genomic_DNA"/>
</dbReference>